<dbReference type="InterPro" id="IPR020058">
    <property type="entry name" value="Glu/Gln-tRNA-synth_Ib_cat-dom"/>
</dbReference>
<evidence type="ECO:0000259" key="8">
    <source>
        <dbReference type="Pfam" id="PF00749"/>
    </source>
</evidence>
<dbReference type="EC" id="6.1.1.-" evidence="9"/>
<dbReference type="InterPro" id="IPR049940">
    <property type="entry name" value="GluQ/Sye"/>
</dbReference>
<dbReference type="SUPFAM" id="SSF52374">
    <property type="entry name" value="Nucleotidylyl transferase"/>
    <property type="match status" value="1"/>
</dbReference>
<dbReference type="NCBIfam" id="NF004315">
    <property type="entry name" value="PRK05710.1-4"/>
    <property type="match status" value="1"/>
</dbReference>
<keyword evidence="10" id="KW-1185">Reference proteome</keyword>
<organism evidence="9 10">
    <name type="scientific">Sedimentitalea todarodis</name>
    <dbReference type="NCBI Taxonomy" id="1631240"/>
    <lineage>
        <taxon>Bacteria</taxon>
        <taxon>Pseudomonadati</taxon>
        <taxon>Pseudomonadota</taxon>
        <taxon>Alphaproteobacteria</taxon>
        <taxon>Rhodobacterales</taxon>
        <taxon>Paracoccaceae</taxon>
        <taxon>Sedimentitalea</taxon>
    </lineage>
</organism>
<dbReference type="InterPro" id="IPR014729">
    <property type="entry name" value="Rossmann-like_a/b/a_fold"/>
</dbReference>
<keyword evidence="5 7" id="KW-0067">ATP-binding</keyword>
<keyword evidence="6 7" id="KW-0030">Aminoacyl-tRNA synthetase</keyword>
<evidence type="ECO:0000256" key="2">
    <source>
        <dbReference type="ARBA" id="ARBA00022723"/>
    </source>
</evidence>
<evidence type="ECO:0000256" key="4">
    <source>
        <dbReference type="ARBA" id="ARBA00022833"/>
    </source>
</evidence>
<keyword evidence="4" id="KW-0862">Zinc</keyword>
<dbReference type="RefSeq" id="WP_316774147.1">
    <property type="nucleotide sequence ID" value="NZ_JASMWN010000003.1"/>
</dbReference>
<dbReference type="InterPro" id="IPR001412">
    <property type="entry name" value="aa-tRNA-synth_I_CS"/>
</dbReference>
<feature type="domain" description="Glutamyl/glutaminyl-tRNA synthetase class Ib catalytic" evidence="8">
    <location>
        <begin position="5"/>
        <end position="108"/>
    </location>
</feature>
<dbReference type="PANTHER" id="PTHR43311:SF1">
    <property type="entry name" value="GLUTAMYL-Q TRNA(ASP) SYNTHETASE"/>
    <property type="match status" value="1"/>
</dbReference>
<dbReference type="GO" id="GO:0016874">
    <property type="term" value="F:ligase activity"/>
    <property type="evidence" value="ECO:0007669"/>
    <property type="project" value="UniProtKB-KW"/>
</dbReference>
<evidence type="ECO:0000313" key="10">
    <source>
        <dbReference type="Proteomes" id="UP001255416"/>
    </source>
</evidence>
<keyword evidence="7" id="KW-0648">Protein biosynthesis</keyword>
<dbReference type="PRINTS" id="PR00987">
    <property type="entry name" value="TRNASYNTHGLU"/>
</dbReference>
<keyword evidence="2" id="KW-0479">Metal-binding</keyword>
<evidence type="ECO:0000256" key="5">
    <source>
        <dbReference type="ARBA" id="ARBA00022840"/>
    </source>
</evidence>
<evidence type="ECO:0000313" key="9">
    <source>
        <dbReference type="EMBL" id="MDU9003337.1"/>
    </source>
</evidence>
<dbReference type="Pfam" id="PF00749">
    <property type="entry name" value="tRNA-synt_1c"/>
    <property type="match status" value="2"/>
</dbReference>
<evidence type="ECO:0000256" key="7">
    <source>
        <dbReference type="RuleBase" id="RU363037"/>
    </source>
</evidence>
<dbReference type="PANTHER" id="PTHR43311">
    <property type="entry name" value="GLUTAMATE--TRNA LIGASE"/>
    <property type="match status" value="1"/>
</dbReference>
<keyword evidence="1 7" id="KW-0436">Ligase</keyword>
<dbReference type="InterPro" id="IPR000924">
    <property type="entry name" value="Glu/Gln-tRNA-synth"/>
</dbReference>
<name>A0ABU3VAY4_9RHOB</name>
<comment type="caution">
    <text evidence="9">The sequence shown here is derived from an EMBL/GenBank/DDBJ whole genome shotgun (WGS) entry which is preliminary data.</text>
</comment>
<evidence type="ECO:0000256" key="6">
    <source>
        <dbReference type="ARBA" id="ARBA00023146"/>
    </source>
</evidence>
<comment type="similarity">
    <text evidence="7">Belongs to the class-I aminoacyl-tRNA synthetase family.</text>
</comment>
<dbReference type="EMBL" id="JASMWN010000003">
    <property type="protein sequence ID" value="MDU9003337.1"/>
    <property type="molecule type" value="Genomic_DNA"/>
</dbReference>
<dbReference type="PROSITE" id="PS00178">
    <property type="entry name" value="AA_TRNA_LIGASE_I"/>
    <property type="match status" value="1"/>
</dbReference>
<proteinExistence type="inferred from homology"/>
<dbReference type="Proteomes" id="UP001255416">
    <property type="component" value="Unassembled WGS sequence"/>
</dbReference>
<sequence>MNFITRFAPSPTGPLHLGHAYSAFLAHDMATARGGQFLLRIEDIDQSRSRPEWETAIYDDLHWLGLNWPSPVLRQSERGEAYTDALNQLWAWGLLYPCTCSRRDIETAASAPQEGAPIHGPDGLIYPGTCRPQTPDTTLPYPKNSALRLDISRALAAVAQNPLHFTETGAGSDGEHGAIHIPGTDLLTTVGDVVLLRRDMGTSYHLSVVLDDAAQRITHVVRGQDLFEATQIHVLLQHLLDLPTPVYHHHRLIRDAAGKRLAKRDDARAISKFRAEGATPADIRAMVGLRATLAPSSLQ</sequence>
<feature type="domain" description="Glutamyl/glutaminyl-tRNA synthetase class Ib catalytic" evidence="8">
    <location>
        <begin position="189"/>
        <end position="290"/>
    </location>
</feature>
<dbReference type="Gene3D" id="3.40.50.620">
    <property type="entry name" value="HUPs"/>
    <property type="match status" value="1"/>
</dbReference>
<gene>
    <name evidence="9" type="primary">gluQRS</name>
    <name evidence="9" type="ORF">QO231_05650</name>
</gene>
<accession>A0ABU3VAY4</accession>
<protein>
    <submittedName>
        <fullName evidence="9">tRNA glutamyl-Q(34) synthetase GluQRS</fullName>
        <ecNumber evidence="9">6.1.1.-</ecNumber>
    </submittedName>
</protein>
<evidence type="ECO:0000256" key="1">
    <source>
        <dbReference type="ARBA" id="ARBA00022598"/>
    </source>
</evidence>
<keyword evidence="3 7" id="KW-0547">Nucleotide-binding</keyword>
<evidence type="ECO:0000256" key="3">
    <source>
        <dbReference type="ARBA" id="ARBA00022741"/>
    </source>
</evidence>
<reference evidence="10" key="1">
    <citation type="submission" date="2023-05" db="EMBL/GenBank/DDBJ databases">
        <title>Sedimentitalea sp. nov. JM2-8.</title>
        <authorList>
            <person name="Huang J."/>
        </authorList>
    </citation>
    <scope>NUCLEOTIDE SEQUENCE [LARGE SCALE GENOMIC DNA]</scope>
    <source>
        <strain evidence="10">KHS03</strain>
    </source>
</reference>